<sequence>MMRGFWRSRRERTDSAGLGCRGPAAGCLGAVSTFQSLVFILLKSPLYPNSACSRLGFVAHKKVLTRVRGRQYGMGGV</sequence>
<comment type="caution">
    <text evidence="1">The sequence shown here is derived from an EMBL/GenBank/DDBJ whole genome shotgun (WGS) entry which is preliminary data.</text>
</comment>
<reference evidence="1 2" key="1">
    <citation type="submission" date="2024-07" db="EMBL/GenBank/DDBJ databases">
        <title>Section-level genome sequencing and comparative genomics of Aspergillus sections Usti and Cavernicolus.</title>
        <authorList>
            <consortium name="Lawrence Berkeley National Laboratory"/>
            <person name="Nybo J.L."/>
            <person name="Vesth T.C."/>
            <person name="Theobald S."/>
            <person name="Frisvad J.C."/>
            <person name="Larsen T.O."/>
            <person name="Kjaerboelling I."/>
            <person name="Rothschild-Mancinelli K."/>
            <person name="Lyhne E.K."/>
            <person name="Kogle M.E."/>
            <person name="Barry K."/>
            <person name="Clum A."/>
            <person name="Na H."/>
            <person name="Ledsgaard L."/>
            <person name="Lin J."/>
            <person name="Lipzen A."/>
            <person name="Kuo A."/>
            <person name="Riley R."/>
            <person name="Mondo S."/>
            <person name="LaButti K."/>
            <person name="Haridas S."/>
            <person name="Pangalinan J."/>
            <person name="Salamov A.A."/>
            <person name="Simmons B.A."/>
            <person name="Magnuson J.K."/>
            <person name="Chen J."/>
            <person name="Drula E."/>
            <person name="Henrissat B."/>
            <person name="Wiebenga A."/>
            <person name="Lubbers R.J."/>
            <person name="Gomes A.C."/>
            <person name="Macurrencykelacurrency M.R."/>
            <person name="Stajich J."/>
            <person name="Grigoriev I.V."/>
            <person name="Mortensen U.H."/>
            <person name="De vries R.P."/>
            <person name="Baker S.E."/>
            <person name="Andersen M.R."/>
        </authorList>
    </citation>
    <scope>NUCLEOTIDE SEQUENCE [LARGE SCALE GENOMIC DNA]</scope>
    <source>
        <strain evidence="1 2">CBS 756.74</strain>
    </source>
</reference>
<keyword evidence="2" id="KW-1185">Reference proteome</keyword>
<name>A0ABR4JTF8_9EURO</name>
<gene>
    <name evidence="1" type="ORF">BJX68DRAFT_244213</name>
</gene>
<organism evidence="1 2">
    <name type="scientific">Aspergillus pseudodeflectus</name>
    <dbReference type="NCBI Taxonomy" id="176178"/>
    <lineage>
        <taxon>Eukaryota</taxon>
        <taxon>Fungi</taxon>
        <taxon>Dikarya</taxon>
        <taxon>Ascomycota</taxon>
        <taxon>Pezizomycotina</taxon>
        <taxon>Eurotiomycetes</taxon>
        <taxon>Eurotiomycetidae</taxon>
        <taxon>Eurotiales</taxon>
        <taxon>Aspergillaceae</taxon>
        <taxon>Aspergillus</taxon>
        <taxon>Aspergillus subgen. Nidulantes</taxon>
    </lineage>
</organism>
<evidence type="ECO:0000313" key="2">
    <source>
        <dbReference type="Proteomes" id="UP001610444"/>
    </source>
</evidence>
<accession>A0ABR4JTF8</accession>
<evidence type="ECO:0000313" key="1">
    <source>
        <dbReference type="EMBL" id="KAL2843289.1"/>
    </source>
</evidence>
<proteinExistence type="predicted"/>
<dbReference type="RefSeq" id="XP_070895562.1">
    <property type="nucleotide sequence ID" value="XM_071041269.1"/>
</dbReference>
<protein>
    <submittedName>
        <fullName evidence="1">Uncharacterized protein</fullName>
    </submittedName>
</protein>
<dbReference type="GeneID" id="98156433"/>
<dbReference type="EMBL" id="JBFXLR010000047">
    <property type="protein sequence ID" value="KAL2843289.1"/>
    <property type="molecule type" value="Genomic_DNA"/>
</dbReference>
<dbReference type="Proteomes" id="UP001610444">
    <property type="component" value="Unassembled WGS sequence"/>
</dbReference>